<keyword evidence="2" id="KW-0808">Transferase</keyword>
<sequence length="265" mass="28702">MTYALPLAISAASVGPAEVRAMGDVDVMATNTGAVISMIEASLATRSHLKIAFVNAHCFNVAAESSDYRDSLGAFLVLPDGIGMDIASRALFGEAFPENLNGTDLTPAILERIGRPLRVALVGGEPGVVETAARHLAERYPRHAFLPVSHGYFGEGSPTMEVLARLRSACPDLVLVGLSVPRQELFIARHMSGQEGTVVMAIGAFLDFAAGKVPRAPAAVRLWRLEWAFRLAIEPRRLWRRYVVGNPAFLLRVALLRFGRARAMR</sequence>
<evidence type="ECO:0000313" key="4">
    <source>
        <dbReference type="Proteomes" id="UP000190135"/>
    </source>
</evidence>
<dbReference type="Pfam" id="PF03808">
    <property type="entry name" value="Glyco_tran_WecG"/>
    <property type="match status" value="1"/>
</dbReference>
<dbReference type="CDD" id="cd06533">
    <property type="entry name" value="Glyco_transf_WecG_TagA"/>
    <property type="match status" value="1"/>
</dbReference>
<accession>A0A1T4Q3K0</accession>
<proteinExistence type="predicted"/>
<dbReference type="InterPro" id="IPR004629">
    <property type="entry name" value="WecG_TagA_CpsF"/>
</dbReference>
<dbReference type="STRING" id="1365950.SAMN05428963_104320"/>
<keyword evidence="1" id="KW-0328">Glycosyltransferase</keyword>
<reference evidence="3 4" key="1">
    <citation type="submission" date="2017-02" db="EMBL/GenBank/DDBJ databases">
        <authorList>
            <person name="Peterson S.W."/>
        </authorList>
    </citation>
    <scope>NUCLEOTIDE SEQUENCE [LARGE SCALE GENOMIC DNA]</scope>
    <source>
        <strain evidence="3 4">USBA 369</strain>
    </source>
</reference>
<dbReference type="PANTHER" id="PTHR34136">
    <property type="match status" value="1"/>
</dbReference>
<evidence type="ECO:0000256" key="2">
    <source>
        <dbReference type="ARBA" id="ARBA00022679"/>
    </source>
</evidence>
<dbReference type="EMBL" id="FUXL01000004">
    <property type="protein sequence ID" value="SJZ98097.1"/>
    <property type="molecule type" value="Genomic_DNA"/>
</dbReference>
<dbReference type="PANTHER" id="PTHR34136:SF1">
    <property type="entry name" value="UDP-N-ACETYL-D-MANNOSAMINURONIC ACID TRANSFERASE"/>
    <property type="match status" value="1"/>
</dbReference>
<dbReference type="OrthoDB" id="9771846at2"/>
<dbReference type="RefSeq" id="WP_078707835.1">
    <property type="nucleotide sequence ID" value="NZ_FUXL01000004.1"/>
</dbReference>
<evidence type="ECO:0000256" key="1">
    <source>
        <dbReference type="ARBA" id="ARBA00022676"/>
    </source>
</evidence>
<dbReference type="GO" id="GO:0016758">
    <property type="term" value="F:hexosyltransferase activity"/>
    <property type="evidence" value="ECO:0007669"/>
    <property type="project" value="TreeGrafter"/>
</dbReference>
<gene>
    <name evidence="3" type="ORF">SAMN05428963_104320</name>
</gene>
<organism evidence="3 4">
    <name type="scientific">Consotaella salsifontis</name>
    <dbReference type="NCBI Taxonomy" id="1365950"/>
    <lineage>
        <taxon>Bacteria</taxon>
        <taxon>Pseudomonadati</taxon>
        <taxon>Pseudomonadota</taxon>
        <taxon>Alphaproteobacteria</taxon>
        <taxon>Hyphomicrobiales</taxon>
        <taxon>Aurantimonadaceae</taxon>
        <taxon>Consotaella</taxon>
    </lineage>
</organism>
<dbReference type="AlphaFoldDB" id="A0A1T4Q3K0"/>
<protein>
    <submittedName>
        <fullName evidence="3">Polymer biosynthesis protein, WecB/TagA/CpsF family</fullName>
    </submittedName>
</protein>
<keyword evidence="4" id="KW-1185">Reference proteome</keyword>
<dbReference type="NCBIfam" id="TIGR00696">
    <property type="entry name" value="wecG_tagA_cpsF"/>
    <property type="match status" value="1"/>
</dbReference>
<dbReference type="Proteomes" id="UP000190135">
    <property type="component" value="Unassembled WGS sequence"/>
</dbReference>
<evidence type="ECO:0000313" key="3">
    <source>
        <dbReference type="EMBL" id="SJZ98097.1"/>
    </source>
</evidence>
<name>A0A1T4Q3K0_9HYPH</name>